<dbReference type="InterPro" id="IPR050524">
    <property type="entry name" value="APC_YAT"/>
</dbReference>
<keyword evidence="2 5" id="KW-0812">Transmembrane</keyword>
<evidence type="ECO:0000313" key="7">
    <source>
        <dbReference type="EMBL" id="KAG9242260.1"/>
    </source>
</evidence>
<evidence type="ECO:0000313" key="8">
    <source>
        <dbReference type="Proteomes" id="UP000887226"/>
    </source>
</evidence>
<feature type="transmembrane region" description="Helical" evidence="5">
    <location>
        <begin position="151"/>
        <end position="171"/>
    </location>
</feature>
<feature type="transmembrane region" description="Helical" evidence="5">
    <location>
        <begin position="215"/>
        <end position="233"/>
    </location>
</feature>
<name>A0A9P7YYX1_9HELO</name>
<comment type="caution">
    <text evidence="7">The sequence shown here is derived from an EMBL/GenBank/DDBJ whole genome shotgun (WGS) entry which is preliminary data.</text>
</comment>
<comment type="subcellular location">
    <subcellularLocation>
        <location evidence="1">Membrane</location>
        <topology evidence="1">Multi-pass membrane protein</topology>
    </subcellularLocation>
</comment>
<keyword evidence="3 5" id="KW-1133">Transmembrane helix</keyword>
<feature type="transmembrane region" description="Helical" evidence="5">
    <location>
        <begin position="314"/>
        <end position="335"/>
    </location>
</feature>
<reference evidence="7" key="1">
    <citation type="journal article" date="2021" name="IMA Fungus">
        <title>Genomic characterization of three marine fungi, including Emericellopsis atlantica sp. nov. with signatures of a generalist lifestyle and marine biomass degradation.</title>
        <authorList>
            <person name="Hagestad O.C."/>
            <person name="Hou L."/>
            <person name="Andersen J.H."/>
            <person name="Hansen E.H."/>
            <person name="Altermark B."/>
            <person name="Li C."/>
            <person name="Kuhnert E."/>
            <person name="Cox R.J."/>
            <person name="Crous P.W."/>
            <person name="Spatafora J.W."/>
            <person name="Lail K."/>
            <person name="Amirebrahimi M."/>
            <person name="Lipzen A."/>
            <person name="Pangilinan J."/>
            <person name="Andreopoulos W."/>
            <person name="Hayes R.D."/>
            <person name="Ng V."/>
            <person name="Grigoriev I.V."/>
            <person name="Jackson S.A."/>
            <person name="Sutton T.D.S."/>
            <person name="Dobson A.D.W."/>
            <person name="Rama T."/>
        </authorList>
    </citation>
    <scope>NUCLEOTIDE SEQUENCE</scope>
    <source>
        <strain evidence="7">TRa3180A</strain>
    </source>
</reference>
<evidence type="ECO:0000256" key="1">
    <source>
        <dbReference type="ARBA" id="ARBA00004141"/>
    </source>
</evidence>
<sequence>MWRELAVIEHRPHVSSAMNHEKPPAVSQFSIEFESGDITRSSDYSDLQHGRTPSPEDLDALEMVAETRERQGDKVWRVLNERQINMIAFSGTVGNGLFLGSGRTLSRAGPGGAIMCYIIMGTVISSVISCLGEMTALMPVNAPVMEFPRRFLDRGVGFAVGWMYWFAYVILAADELVSVSQTVRFRYDGNLTVNLLEQDGKSFLEWSVGRDVDPAVWISLFLVLVIIINMFPVKYFGEFEYIFGCIKLMFITMLIVLMLILATMQPRANAYYTERIGTRYWSKPWGFFRTTGYQVKNENGDLQRDITGSMGTFLGVWTGLVNSIFSYVGVDIFAATAAESTSLSNSESMKMAARKISLRIVTLYTLAMLTASFVVPWDHPFINGGGQSVGARSIFVIAVVEAGIPSAAHFFNAIFVFSSFTCAINSTYVASRVLYTLALQGQTGPDFITNRLKRCHNGVPIRAVLATCSLMLIGYMGRTGSPGQRMDELSSNCVVSCLIVFIIICATYLCFFRTLSDAKIYGNTSAVQSASYDRNHPRYPYKSHGQWLKAAYGLSACVILVLFNGIKAFLETPFSTHEFVAQYISIPVFVLLIIGYKLRKHGFRLNHWGPERSNDLRNTVQVASETRKGRLEFPDNGLTQDKFRTFVSWVWVWMK</sequence>
<feature type="transmembrane region" description="Helical" evidence="5">
    <location>
        <begin position="459"/>
        <end position="477"/>
    </location>
</feature>
<feature type="transmembrane region" description="Helical" evidence="5">
    <location>
        <begin position="489"/>
        <end position="511"/>
    </location>
</feature>
<dbReference type="AlphaFoldDB" id="A0A9P7YYX1"/>
<dbReference type="GO" id="GO:0016020">
    <property type="term" value="C:membrane"/>
    <property type="evidence" value="ECO:0007669"/>
    <property type="project" value="UniProtKB-SubCell"/>
</dbReference>
<feature type="transmembrane region" description="Helical" evidence="5">
    <location>
        <begin position="547"/>
        <end position="567"/>
    </location>
</feature>
<keyword evidence="4 5" id="KW-0472">Membrane</keyword>
<evidence type="ECO:0000256" key="2">
    <source>
        <dbReference type="ARBA" id="ARBA00022692"/>
    </source>
</evidence>
<feature type="transmembrane region" description="Helical" evidence="5">
    <location>
        <begin position="579"/>
        <end position="598"/>
    </location>
</feature>
<evidence type="ECO:0000259" key="6">
    <source>
        <dbReference type="Pfam" id="PF00324"/>
    </source>
</evidence>
<feature type="domain" description="Amino acid permease/ SLC12A" evidence="6">
    <location>
        <begin position="84"/>
        <end position="601"/>
    </location>
</feature>
<dbReference type="Gene3D" id="1.20.1740.10">
    <property type="entry name" value="Amino acid/polyamine transporter I"/>
    <property type="match status" value="1"/>
</dbReference>
<gene>
    <name evidence="7" type="ORF">BJ878DRAFT_180014</name>
</gene>
<dbReference type="Pfam" id="PF00324">
    <property type="entry name" value="AA_permease"/>
    <property type="match status" value="1"/>
</dbReference>
<dbReference type="Proteomes" id="UP000887226">
    <property type="component" value="Unassembled WGS sequence"/>
</dbReference>
<dbReference type="PANTHER" id="PTHR43341:SF35">
    <property type="entry name" value="ACID TRANSPORTER, PUTATIVE-RELATED"/>
    <property type="match status" value="1"/>
</dbReference>
<organism evidence="7 8">
    <name type="scientific">Calycina marina</name>
    <dbReference type="NCBI Taxonomy" id="1763456"/>
    <lineage>
        <taxon>Eukaryota</taxon>
        <taxon>Fungi</taxon>
        <taxon>Dikarya</taxon>
        <taxon>Ascomycota</taxon>
        <taxon>Pezizomycotina</taxon>
        <taxon>Leotiomycetes</taxon>
        <taxon>Helotiales</taxon>
        <taxon>Pezizellaceae</taxon>
        <taxon>Calycina</taxon>
    </lineage>
</organism>
<dbReference type="PANTHER" id="PTHR43341">
    <property type="entry name" value="AMINO ACID PERMEASE"/>
    <property type="match status" value="1"/>
</dbReference>
<evidence type="ECO:0000256" key="4">
    <source>
        <dbReference type="ARBA" id="ARBA00023136"/>
    </source>
</evidence>
<feature type="transmembrane region" description="Helical" evidence="5">
    <location>
        <begin position="356"/>
        <end position="374"/>
    </location>
</feature>
<accession>A0A9P7YYX1</accession>
<dbReference type="InterPro" id="IPR004841">
    <property type="entry name" value="AA-permease/SLC12A_dom"/>
</dbReference>
<protein>
    <submittedName>
        <fullName evidence="7">Proline-specific permease</fullName>
    </submittedName>
</protein>
<evidence type="ECO:0000256" key="5">
    <source>
        <dbReference type="SAM" id="Phobius"/>
    </source>
</evidence>
<feature type="transmembrane region" description="Helical" evidence="5">
    <location>
        <begin position="394"/>
        <end position="417"/>
    </location>
</feature>
<feature type="transmembrane region" description="Helical" evidence="5">
    <location>
        <begin position="245"/>
        <end position="264"/>
    </location>
</feature>
<dbReference type="OrthoDB" id="3900342at2759"/>
<dbReference type="GO" id="GO:0015171">
    <property type="term" value="F:amino acid transmembrane transporter activity"/>
    <property type="evidence" value="ECO:0007669"/>
    <property type="project" value="TreeGrafter"/>
</dbReference>
<dbReference type="EMBL" id="MU254094">
    <property type="protein sequence ID" value="KAG9242260.1"/>
    <property type="molecule type" value="Genomic_DNA"/>
</dbReference>
<feature type="transmembrane region" description="Helical" evidence="5">
    <location>
        <begin position="111"/>
        <end position="131"/>
    </location>
</feature>
<evidence type="ECO:0000256" key="3">
    <source>
        <dbReference type="ARBA" id="ARBA00022989"/>
    </source>
</evidence>
<keyword evidence="8" id="KW-1185">Reference proteome</keyword>
<proteinExistence type="predicted"/>